<dbReference type="EMBL" id="MLAB01000005">
    <property type="protein sequence ID" value="OOF73159.1"/>
    <property type="molecule type" value="Genomic_DNA"/>
</dbReference>
<organism evidence="18 19">
    <name type="scientific">Rodentibacter caecimuris</name>
    <dbReference type="NCBI Taxonomy" id="1796644"/>
    <lineage>
        <taxon>Bacteria</taxon>
        <taxon>Pseudomonadati</taxon>
        <taxon>Pseudomonadota</taxon>
        <taxon>Gammaproteobacteria</taxon>
        <taxon>Pasteurellales</taxon>
        <taxon>Pasteurellaceae</taxon>
        <taxon>Rodentibacter</taxon>
    </lineage>
</organism>
<feature type="binding site" evidence="15">
    <location>
        <position position="140"/>
    </location>
    <ligand>
        <name>L-citrulline</name>
        <dbReference type="ChEBI" id="CHEBI:57743"/>
    </ligand>
</feature>
<comment type="similarity">
    <text evidence="3 15">Belongs to the argininosuccinate synthase family. Type 2 subfamily.</text>
</comment>
<dbReference type="Gene3D" id="1.10.287.400">
    <property type="match status" value="1"/>
</dbReference>
<gene>
    <name evidence="15" type="primary">argG</name>
    <name evidence="18" type="ORF">BKG90_01590</name>
</gene>
<evidence type="ECO:0000256" key="6">
    <source>
        <dbReference type="ARBA" id="ARBA00014810"/>
    </source>
</evidence>
<comment type="subunit">
    <text evidence="4 15">Homotetramer.</text>
</comment>
<dbReference type="Gene3D" id="3.90.1260.10">
    <property type="entry name" value="Argininosuccinate synthetase, chain A, domain 2"/>
    <property type="match status" value="1"/>
</dbReference>
<dbReference type="InterPro" id="IPR048267">
    <property type="entry name" value="Arginosuc_syn_N"/>
</dbReference>
<dbReference type="InterPro" id="IPR024074">
    <property type="entry name" value="AS_cat/multimer_dom_body"/>
</dbReference>
<evidence type="ECO:0000256" key="1">
    <source>
        <dbReference type="ARBA" id="ARBA00004496"/>
    </source>
</evidence>
<feature type="binding site" evidence="15">
    <location>
        <position position="204"/>
    </location>
    <ligand>
        <name>L-citrulline</name>
        <dbReference type="ChEBI" id="CHEBI:57743"/>
    </ligand>
</feature>
<feature type="domain" description="Arginosuccinate synthase C-terminal" evidence="17">
    <location>
        <begin position="192"/>
        <end position="411"/>
    </location>
</feature>
<evidence type="ECO:0000313" key="18">
    <source>
        <dbReference type="EMBL" id="OOF73159.1"/>
    </source>
</evidence>
<evidence type="ECO:0000256" key="3">
    <source>
        <dbReference type="ARBA" id="ARBA00009088"/>
    </source>
</evidence>
<dbReference type="Pfam" id="PF00764">
    <property type="entry name" value="Arginosuc_synth"/>
    <property type="match status" value="1"/>
</dbReference>
<dbReference type="GO" id="GO:0004055">
    <property type="term" value="F:argininosuccinate synthase activity"/>
    <property type="evidence" value="ECO:0007669"/>
    <property type="project" value="UniProtKB-UniRule"/>
</dbReference>
<feature type="binding site" evidence="15">
    <location>
        <position position="136"/>
    </location>
    <ligand>
        <name>L-aspartate</name>
        <dbReference type="ChEBI" id="CHEBI:29991"/>
    </ligand>
</feature>
<dbReference type="PANTHER" id="PTHR11587">
    <property type="entry name" value="ARGININOSUCCINATE SYNTHASE"/>
    <property type="match status" value="1"/>
</dbReference>
<evidence type="ECO:0000256" key="12">
    <source>
        <dbReference type="ARBA" id="ARBA00022840"/>
    </source>
</evidence>
<dbReference type="GO" id="GO:0000050">
    <property type="term" value="P:urea cycle"/>
    <property type="evidence" value="ECO:0007669"/>
    <property type="project" value="TreeGrafter"/>
</dbReference>
<dbReference type="Proteomes" id="UP000188998">
    <property type="component" value="Unassembled WGS sequence"/>
</dbReference>
<sequence length="444" mass="49382">MSNTILQGLPKGQKVGIAFSGGLDTSAALLWMRQKGAVPYAYTANLGQPDEDDYNAIPKKAMAYGAENARLVDCRAQLVHEGIAAIQCGAFHISTGGIPYFNTTPLGRAVTGTMLVAAMKEDDVNIWGDGSTFKGNDIERFYRYGLLTNPKLKIYKPWLDDQFIHELGGRFEMSKFLVENGFDYKMSVEKAYSTDSNILGATHEAKDLEELSTGMKIVKPIMGVAFWDENVEIKPETVTITFEEGVPVALNGKRFDDSVEIMLEANRIGGRHGLGMSDQIENRIIEAKSRGIYEAPGMALLHIAYERLVTGIHNEDTIEQYRINGLRLGRLLYQGRWFDPQALMLRETAQRWVAKAITGTVTLELRRGNDFTILNTESPNLTYEAERLSMEKVEDAPFDPIDRIGQLTMRNLDVADTRGKLGIYAETGLLVSNKNSVLPQLGKK</sequence>
<comment type="catalytic activity">
    <reaction evidence="14 15">
        <text>L-citrulline + L-aspartate + ATP = 2-(N(omega)-L-arginino)succinate + AMP + diphosphate + H(+)</text>
        <dbReference type="Rhea" id="RHEA:10932"/>
        <dbReference type="ChEBI" id="CHEBI:15378"/>
        <dbReference type="ChEBI" id="CHEBI:29991"/>
        <dbReference type="ChEBI" id="CHEBI:30616"/>
        <dbReference type="ChEBI" id="CHEBI:33019"/>
        <dbReference type="ChEBI" id="CHEBI:57472"/>
        <dbReference type="ChEBI" id="CHEBI:57743"/>
        <dbReference type="ChEBI" id="CHEBI:456215"/>
        <dbReference type="EC" id="6.3.4.5"/>
    </reaction>
</comment>
<feature type="binding site" evidence="15">
    <location>
        <position position="281"/>
    </location>
    <ligand>
        <name>L-citrulline</name>
        <dbReference type="ChEBI" id="CHEBI:57743"/>
    </ligand>
</feature>
<dbReference type="NCBIfam" id="TIGR00032">
    <property type="entry name" value="argG"/>
    <property type="match status" value="1"/>
</dbReference>
<keyword evidence="11 15" id="KW-0547">Nucleotide-binding</keyword>
<feature type="binding site" evidence="15">
    <location>
        <begin position="18"/>
        <end position="26"/>
    </location>
    <ligand>
        <name>ATP</name>
        <dbReference type="ChEBI" id="CHEBI:30616"/>
    </ligand>
</feature>
<evidence type="ECO:0000256" key="15">
    <source>
        <dbReference type="HAMAP-Rule" id="MF_00581"/>
    </source>
</evidence>
<evidence type="ECO:0000259" key="16">
    <source>
        <dbReference type="Pfam" id="PF00764"/>
    </source>
</evidence>
<dbReference type="EC" id="6.3.4.5" evidence="5 15"/>
<accession>A0AAJ3K645</accession>
<dbReference type="GO" id="GO:0042803">
    <property type="term" value="F:protein homodimerization activity"/>
    <property type="evidence" value="ECO:0007669"/>
    <property type="project" value="InterPro"/>
</dbReference>
<feature type="binding site" evidence="15">
    <location>
        <position position="137"/>
    </location>
    <ligand>
        <name>ATP</name>
        <dbReference type="ChEBI" id="CHEBI:30616"/>
    </ligand>
</feature>
<feature type="binding site" evidence="15">
    <location>
        <position position="130"/>
    </location>
    <ligand>
        <name>ATP</name>
        <dbReference type="ChEBI" id="CHEBI:30616"/>
    </ligand>
</feature>
<dbReference type="NCBIfam" id="NF003779">
    <property type="entry name" value="PRK05370.1"/>
    <property type="match status" value="1"/>
</dbReference>
<dbReference type="HAMAP" id="MF_00581">
    <property type="entry name" value="Arg_succ_synth_type2"/>
    <property type="match status" value="1"/>
</dbReference>
<feature type="binding site" evidence="15">
    <location>
        <position position="137"/>
    </location>
    <ligand>
        <name>L-aspartate</name>
        <dbReference type="ChEBI" id="CHEBI:29991"/>
    </ligand>
</feature>
<dbReference type="GO" id="GO:0005737">
    <property type="term" value="C:cytoplasm"/>
    <property type="evidence" value="ECO:0007669"/>
    <property type="project" value="UniProtKB-SubCell"/>
</dbReference>
<evidence type="ECO:0000256" key="5">
    <source>
        <dbReference type="ARBA" id="ARBA00012286"/>
    </source>
</evidence>
<comment type="pathway">
    <text evidence="2 15">Amino-acid biosynthesis; L-arginine biosynthesis; L-arginine from L-ornithine and carbamoyl phosphate: step 2/3.</text>
</comment>
<feature type="binding site" evidence="15">
    <location>
        <position position="100"/>
    </location>
    <ligand>
        <name>L-citrulline</name>
        <dbReference type="ChEBI" id="CHEBI:57743"/>
    </ligand>
</feature>
<keyword evidence="8 15" id="KW-0055">Arginine biosynthesis</keyword>
<protein>
    <recommendedName>
        <fullName evidence="6 15">Argininosuccinate synthase</fullName>
        <ecNumber evidence="5 15">6.3.4.5</ecNumber>
    </recommendedName>
    <alternativeName>
        <fullName evidence="13 15">Citrulline--aspartate ligase</fullName>
    </alternativeName>
</protein>
<reference evidence="18 19" key="1">
    <citation type="submission" date="2016-10" db="EMBL/GenBank/DDBJ databases">
        <title>Rodentibacter gen. nov. and new species.</title>
        <authorList>
            <person name="Christensen H."/>
        </authorList>
    </citation>
    <scope>NUCLEOTIDE SEQUENCE [LARGE SCALE GENOMIC DNA]</scope>
    <source>
        <strain evidence="18 19">199137021</strain>
    </source>
</reference>
<keyword evidence="10 15" id="KW-0028">Amino-acid biosynthesis</keyword>
<feature type="binding site" evidence="15">
    <location>
        <position position="202"/>
    </location>
    <ligand>
        <name>L-citrulline</name>
        <dbReference type="ChEBI" id="CHEBI:57743"/>
    </ligand>
</feature>
<evidence type="ECO:0000256" key="7">
    <source>
        <dbReference type="ARBA" id="ARBA00022490"/>
    </source>
</evidence>
<dbReference type="PROSITE" id="PS00564">
    <property type="entry name" value="ARGININOSUCCIN_SYN_1"/>
    <property type="match status" value="1"/>
</dbReference>
<proteinExistence type="inferred from homology"/>
<keyword evidence="19" id="KW-1185">Reference proteome</keyword>
<evidence type="ECO:0000256" key="9">
    <source>
        <dbReference type="ARBA" id="ARBA00022598"/>
    </source>
</evidence>
<dbReference type="SUPFAM" id="SSF69864">
    <property type="entry name" value="Argininosuccinate synthetase, C-terminal domain"/>
    <property type="match status" value="1"/>
</dbReference>
<dbReference type="GO" id="GO:0005524">
    <property type="term" value="F:ATP binding"/>
    <property type="evidence" value="ECO:0007669"/>
    <property type="project" value="UniProtKB-UniRule"/>
</dbReference>
<evidence type="ECO:0000256" key="8">
    <source>
        <dbReference type="ARBA" id="ARBA00022571"/>
    </source>
</evidence>
<keyword evidence="7 15" id="KW-0963">Cytoplasm</keyword>
<dbReference type="InterPro" id="IPR023434">
    <property type="entry name" value="Arginosuc_synth_type_1_subfam"/>
</dbReference>
<keyword evidence="9 15" id="KW-0436">Ligase</keyword>
<feature type="binding site" evidence="15">
    <location>
        <position position="132"/>
    </location>
    <ligand>
        <name>ATP</name>
        <dbReference type="ChEBI" id="CHEBI:30616"/>
    </ligand>
</feature>
<evidence type="ECO:0000256" key="10">
    <source>
        <dbReference type="ARBA" id="ARBA00022605"/>
    </source>
</evidence>
<dbReference type="AlphaFoldDB" id="A0AAJ3K645"/>
<dbReference type="InterPro" id="IPR018223">
    <property type="entry name" value="Arginosuc_synth_CS"/>
</dbReference>
<dbReference type="InterPro" id="IPR048268">
    <property type="entry name" value="Arginosuc_syn_C"/>
</dbReference>
<dbReference type="InterPro" id="IPR001518">
    <property type="entry name" value="Arginosuc_synth"/>
</dbReference>
<comment type="subcellular location">
    <subcellularLocation>
        <location evidence="1 15">Cytoplasm</location>
    </subcellularLocation>
</comment>
<dbReference type="Gene3D" id="3.40.50.620">
    <property type="entry name" value="HUPs"/>
    <property type="match status" value="1"/>
</dbReference>
<feature type="binding site" evidence="15">
    <location>
        <position position="136"/>
    </location>
    <ligand>
        <name>L-citrulline</name>
        <dbReference type="ChEBI" id="CHEBI:57743"/>
    </ligand>
</feature>
<evidence type="ECO:0000256" key="4">
    <source>
        <dbReference type="ARBA" id="ARBA00011881"/>
    </source>
</evidence>
<dbReference type="InterPro" id="IPR023437">
    <property type="entry name" value="Arg_succ_synth_type2_subfam"/>
</dbReference>
<name>A0AAJ3K645_9PAST</name>
<dbReference type="InterPro" id="IPR024073">
    <property type="entry name" value="AS_multimer_C_tail"/>
</dbReference>
<comment type="caution">
    <text evidence="18">The sequence shown here is derived from an EMBL/GenBank/DDBJ whole genome shotgun (WGS) entry which is preliminary data.</text>
</comment>
<dbReference type="GO" id="GO:0006526">
    <property type="term" value="P:L-arginine biosynthetic process"/>
    <property type="evidence" value="ECO:0007669"/>
    <property type="project" value="UniProtKB-UniRule"/>
</dbReference>
<feature type="binding site" evidence="15">
    <location>
        <position position="193"/>
    </location>
    <ligand>
        <name>L-citrulline</name>
        <dbReference type="ChEBI" id="CHEBI:57743"/>
    </ligand>
</feature>
<feature type="binding site" evidence="15">
    <location>
        <position position="195"/>
    </location>
    <ligand>
        <name>ATP</name>
        <dbReference type="ChEBI" id="CHEBI:30616"/>
    </ligand>
</feature>
<evidence type="ECO:0000256" key="11">
    <source>
        <dbReference type="ARBA" id="ARBA00022741"/>
    </source>
</evidence>
<feature type="binding site" evidence="15">
    <location>
        <position position="44"/>
    </location>
    <ligand>
        <name>ATP</name>
        <dbReference type="ChEBI" id="CHEBI:30616"/>
    </ligand>
</feature>
<feature type="binding site" evidence="15">
    <location>
        <position position="132"/>
    </location>
    <ligand>
        <name>L-aspartate</name>
        <dbReference type="ChEBI" id="CHEBI:29991"/>
    </ligand>
</feature>
<dbReference type="InterPro" id="IPR014729">
    <property type="entry name" value="Rossmann-like_a/b/a_fold"/>
</dbReference>
<evidence type="ECO:0000313" key="19">
    <source>
        <dbReference type="Proteomes" id="UP000188998"/>
    </source>
</evidence>
<dbReference type="SUPFAM" id="SSF52402">
    <property type="entry name" value="Adenine nucleotide alpha hydrolases-like"/>
    <property type="match status" value="1"/>
</dbReference>
<dbReference type="PANTHER" id="PTHR11587:SF2">
    <property type="entry name" value="ARGININOSUCCINATE SYNTHASE"/>
    <property type="match status" value="1"/>
</dbReference>
<keyword evidence="12 15" id="KW-0067">ATP-binding</keyword>
<dbReference type="CDD" id="cd01999">
    <property type="entry name" value="ASS"/>
    <property type="match status" value="1"/>
</dbReference>
<dbReference type="FunFam" id="1.10.287.400:FF:000001">
    <property type="entry name" value="Argininosuccinate synthase"/>
    <property type="match status" value="1"/>
</dbReference>
<dbReference type="RefSeq" id="WP_059367323.1">
    <property type="nucleotide sequence ID" value="NZ_BBXJ01000001.1"/>
</dbReference>
<evidence type="ECO:0000256" key="14">
    <source>
        <dbReference type="ARBA" id="ARBA00049077"/>
    </source>
</evidence>
<evidence type="ECO:0000256" key="2">
    <source>
        <dbReference type="ARBA" id="ARBA00004967"/>
    </source>
</evidence>
<dbReference type="GO" id="GO:0000053">
    <property type="term" value="P:argininosuccinate metabolic process"/>
    <property type="evidence" value="ECO:0007669"/>
    <property type="project" value="TreeGrafter"/>
</dbReference>
<feature type="domain" description="Arginosuccinate synthase-like N-terminal" evidence="16">
    <location>
        <begin position="14"/>
        <end position="161"/>
    </location>
</feature>
<dbReference type="Pfam" id="PF20979">
    <property type="entry name" value="Arginosuc_syn_C"/>
    <property type="match status" value="1"/>
</dbReference>
<dbReference type="PROSITE" id="PS00565">
    <property type="entry name" value="ARGININOSUCCIN_SYN_2"/>
    <property type="match status" value="1"/>
</dbReference>
<evidence type="ECO:0000259" key="17">
    <source>
        <dbReference type="Pfam" id="PF20979"/>
    </source>
</evidence>
<evidence type="ECO:0000256" key="13">
    <source>
        <dbReference type="ARBA" id="ARBA00029916"/>
    </source>
</evidence>